<evidence type="ECO:0000313" key="2">
    <source>
        <dbReference type="EMBL" id="KAK3210577.1"/>
    </source>
</evidence>
<dbReference type="EMBL" id="JANJYJ010000005">
    <property type="protein sequence ID" value="KAK3210577.1"/>
    <property type="molecule type" value="Genomic_DNA"/>
</dbReference>
<reference evidence="2" key="1">
    <citation type="journal article" date="2023" name="Plant J.">
        <title>Genome sequences and population genomics provide insights into the demographic history, inbreeding, and mutation load of two 'living fossil' tree species of Dipteronia.</title>
        <authorList>
            <person name="Feng Y."/>
            <person name="Comes H.P."/>
            <person name="Chen J."/>
            <person name="Zhu S."/>
            <person name="Lu R."/>
            <person name="Zhang X."/>
            <person name="Li P."/>
            <person name="Qiu J."/>
            <person name="Olsen K.M."/>
            <person name="Qiu Y."/>
        </authorList>
    </citation>
    <scope>NUCLEOTIDE SEQUENCE</scope>
    <source>
        <strain evidence="2">NBL</strain>
    </source>
</reference>
<accession>A0AAE0E4M0</accession>
<protein>
    <submittedName>
        <fullName evidence="2">Uncharacterized protein</fullName>
    </submittedName>
</protein>
<sequence>MLESIYLGFDFVGLFFVFPLTLTVNRIQRKSEEEQSGLEYYFGSNKPKILCNYYYYYYHHHEAMEVKIRIFFFLWEFSDEVQKSQKFGAKKKGKEKLTI</sequence>
<dbReference type="Proteomes" id="UP001281410">
    <property type="component" value="Unassembled WGS sequence"/>
</dbReference>
<organism evidence="2 3">
    <name type="scientific">Dipteronia sinensis</name>
    <dbReference type="NCBI Taxonomy" id="43782"/>
    <lineage>
        <taxon>Eukaryota</taxon>
        <taxon>Viridiplantae</taxon>
        <taxon>Streptophyta</taxon>
        <taxon>Embryophyta</taxon>
        <taxon>Tracheophyta</taxon>
        <taxon>Spermatophyta</taxon>
        <taxon>Magnoliopsida</taxon>
        <taxon>eudicotyledons</taxon>
        <taxon>Gunneridae</taxon>
        <taxon>Pentapetalae</taxon>
        <taxon>rosids</taxon>
        <taxon>malvids</taxon>
        <taxon>Sapindales</taxon>
        <taxon>Sapindaceae</taxon>
        <taxon>Hippocastanoideae</taxon>
        <taxon>Acereae</taxon>
        <taxon>Dipteronia</taxon>
    </lineage>
</organism>
<gene>
    <name evidence="2" type="ORF">Dsin_015283</name>
</gene>
<keyword evidence="1" id="KW-1133">Transmembrane helix</keyword>
<proteinExistence type="predicted"/>
<name>A0AAE0E4M0_9ROSI</name>
<keyword evidence="1" id="KW-0472">Membrane</keyword>
<comment type="caution">
    <text evidence="2">The sequence shown here is derived from an EMBL/GenBank/DDBJ whole genome shotgun (WGS) entry which is preliminary data.</text>
</comment>
<feature type="transmembrane region" description="Helical" evidence="1">
    <location>
        <begin position="6"/>
        <end position="24"/>
    </location>
</feature>
<dbReference type="AlphaFoldDB" id="A0AAE0E4M0"/>
<keyword evidence="3" id="KW-1185">Reference proteome</keyword>
<keyword evidence="1" id="KW-0812">Transmembrane</keyword>
<evidence type="ECO:0000313" key="3">
    <source>
        <dbReference type="Proteomes" id="UP001281410"/>
    </source>
</evidence>
<evidence type="ECO:0000256" key="1">
    <source>
        <dbReference type="SAM" id="Phobius"/>
    </source>
</evidence>